<dbReference type="EMBL" id="BAABAA010000007">
    <property type="protein sequence ID" value="GAA3576958.1"/>
    <property type="molecule type" value="Genomic_DNA"/>
</dbReference>
<gene>
    <name evidence="2" type="ORF">GCM10022235_53530</name>
</gene>
<reference evidence="3" key="1">
    <citation type="journal article" date="2019" name="Int. J. Syst. Evol. Microbiol.">
        <title>The Global Catalogue of Microorganisms (GCM) 10K type strain sequencing project: providing services to taxonomists for standard genome sequencing and annotation.</title>
        <authorList>
            <consortium name="The Broad Institute Genomics Platform"/>
            <consortium name="The Broad Institute Genome Sequencing Center for Infectious Disease"/>
            <person name="Wu L."/>
            <person name="Ma J."/>
        </authorList>
    </citation>
    <scope>NUCLEOTIDE SEQUENCE [LARGE SCALE GENOMIC DNA]</scope>
    <source>
        <strain evidence="3">JCM 16928</strain>
    </source>
</reference>
<feature type="domain" description="DUF4031" evidence="1">
    <location>
        <begin position="3"/>
        <end position="78"/>
    </location>
</feature>
<proteinExistence type="predicted"/>
<keyword evidence="3" id="KW-1185">Reference proteome</keyword>
<organism evidence="2 3">
    <name type="scientific">Kribbella ginsengisoli</name>
    <dbReference type="NCBI Taxonomy" id="363865"/>
    <lineage>
        <taxon>Bacteria</taxon>
        <taxon>Bacillati</taxon>
        <taxon>Actinomycetota</taxon>
        <taxon>Actinomycetes</taxon>
        <taxon>Propionibacteriales</taxon>
        <taxon>Kribbellaceae</taxon>
        <taxon>Kribbella</taxon>
    </lineage>
</organism>
<evidence type="ECO:0000259" key="1">
    <source>
        <dbReference type="Pfam" id="PF13223"/>
    </source>
</evidence>
<sequence length="99" mass="11198">MTVYVDDMRRQVRPGSERWSHLFATTTRELDEFAAMLGQARDLIEDEGGVHEHYLISDAERRIALACGAVNLSYPRGVALLLATRRRRVTPAADKENGR</sequence>
<accession>A0ABP6Y3X0</accession>
<dbReference type="InterPro" id="IPR025109">
    <property type="entry name" value="DUF4031"/>
</dbReference>
<dbReference type="Proteomes" id="UP001501222">
    <property type="component" value="Unassembled WGS sequence"/>
</dbReference>
<evidence type="ECO:0000313" key="2">
    <source>
        <dbReference type="EMBL" id="GAA3576958.1"/>
    </source>
</evidence>
<comment type="caution">
    <text evidence="2">The sequence shown here is derived from an EMBL/GenBank/DDBJ whole genome shotgun (WGS) entry which is preliminary data.</text>
</comment>
<dbReference type="RefSeq" id="WP_344845041.1">
    <property type="nucleotide sequence ID" value="NZ_BAABAA010000007.1"/>
</dbReference>
<dbReference type="Pfam" id="PF13223">
    <property type="entry name" value="DUF4031"/>
    <property type="match status" value="1"/>
</dbReference>
<name>A0ABP6Y3X0_9ACTN</name>
<evidence type="ECO:0000313" key="3">
    <source>
        <dbReference type="Proteomes" id="UP001501222"/>
    </source>
</evidence>
<protein>
    <recommendedName>
        <fullName evidence="1">DUF4031 domain-containing protein</fullName>
    </recommendedName>
</protein>